<proteinExistence type="predicted"/>
<evidence type="ECO:0000256" key="1">
    <source>
        <dbReference type="SAM" id="MobiDB-lite"/>
    </source>
</evidence>
<feature type="compositionally biased region" description="Polar residues" evidence="1">
    <location>
        <begin position="121"/>
        <end position="134"/>
    </location>
</feature>
<keyword evidence="3" id="KW-1185">Reference proteome</keyword>
<feature type="region of interest" description="Disordered" evidence="1">
    <location>
        <begin position="34"/>
        <end position="54"/>
    </location>
</feature>
<protein>
    <submittedName>
        <fullName evidence="2">Uncharacterized protein</fullName>
    </submittedName>
</protein>
<reference evidence="2" key="1">
    <citation type="submission" date="2019-12" db="EMBL/GenBank/DDBJ databases">
        <title>Genome sequence of Babesia ovis.</title>
        <authorList>
            <person name="Yamagishi J."/>
            <person name="Sevinc F."/>
            <person name="Xuan X."/>
        </authorList>
    </citation>
    <scope>NUCLEOTIDE SEQUENCE</scope>
    <source>
        <strain evidence="2">Selcuk</strain>
    </source>
</reference>
<sequence length="1607" mass="183428">MVACGRPNWLHEFRQCLSLPEDALECAKLAASYNPHGRRRGKKPTSNDVHFDPDVSVPSGADVSTCGDIVTGTVVDVYNCGVSAFVRSRDIQLDLAKVYLLLCKARQSWNNNSRGYDRNDATQSGVATNKNRASVNDGKGQDVPGLINQLVDKFKRYVVISVTLSERCPFDHAHQDMVEDEAPAVDTHQQRGRNKGTNFKIDPANYRVLFDPTDGIKQVTLPDYDSNAISILSWPFYRDATCSDVFKLMCYALMLGNFEAFDVILQNHGKCMLTHIKQHWKVLLSYVPVSCDYTKCRDVVQTIFRIDGNTTEQDYANVVDWILWRTYVILEVTKCSFYLAYKFLRTMSVLLVEVEPSCPGIRARQQFIDSVMAFMKQHIIVCNHNSGTVTSVQELEDTKQMTFREYLELKASEKLQLFCDCVEATSANPDDCFCEEIYKDKYCIYTCCLHCKTINGVKTLCRFFQLIKTIKDEQRFGNQFCELEPRFAIFYESVQQCVYASIDDYMEDIYGALDASIGPRIFEVIYILTKAMLTTDLRQKAHAIVYRVLFSRNFRYSVLENYFMYKSIWTLIEDSVCSNTNATAVDNGVNLMLSLGDSYLGELCCIPGNSHITLGSKNPHYMEFLKVWKHAGGKLTYDLIKQVVLCQLNFVEALLNLLSLMRLPLRGGELIHISVDEITKALCSQEHAMLLMQNILLYILEQDMEVEDFRNCIYALNDIVSYISAVPLQDLHAMFFYTICSSSNNVEYLEAQCHVWFSTHNKGPEGVQLFLRESLRAAKIIVYRLSNQYYVSTTLTRLITDLMYSLHVAVIDHIYFNHPVSKTPMAIHEVIGVYLDYLGVDWDGDIVNKGMNIMSLLQSVGNAHDIPDHDSIIKDIRSLGLFQRVSTALMTIECDMASFEMKPAQLTNRLYQSKAVLAQDTLGSLASVFFKKSEAVVPNSEVYWEFLIFAYTVSNVFPSGGDIHLKSVHEVTQRVQMIKTVALVILPKEWRNSVAEIIEFLINLLQDGQPKVEPFVSGDKELCAIVSRLSASACVKSGDYVGLAKVCEHVKTNEMPELVAFLKEEVFNISSGTSSNAMDMALLDPSQITLFEVLTGPECDEEMNKDTLTQVEIDDFLVRGSILKLLSKVNLTKVEVYQPDKMKISFDKLAHRFTGNTASGLLSKALGKAETGLSSITLKKMQFETLKGKFFTSSKKNTDNFNGCYLPVLNFYNTAVLCVTNYDLTDPTHVDNVKAVDQTSMKWPSVYQTDVLQLIRMDTQLGVIRLLESCNFSLNMVFIEHLHRIFHTFNVHQCLRVLAVLQPFLKQFRWPQALIAHLETIEKFLKQFRNFPSETDIYIGRFISSGNYRKELFAKVATYILDNVSSFLHIYRCLDALFSCKQFDAESATTSSEPFDLDSLVGAIWTDMNIVDHFGIDDPLLMNEYISVLMTSFEKTIWESNPQELMQKIKCLEPDFLQLGEQYRDTLIAMYNVYLQKRMHKPGHWLLWRKLVCRFLTIYPEHEPLFGGLFRPGSEDVIRLLEVVERTTDGFDITEVDRFETFKRQLARKINIRNYYEISNAMRHVDQAAAKTLLESVHGSIRVPENVSGFNATRELYNYDMQTANHW</sequence>
<feature type="region of interest" description="Disordered" evidence="1">
    <location>
        <begin position="114"/>
        <end position="139"/>
    </location>
</feature>
<comment type="caution">
    <text evidence="2">The sequence shown here is derived from an EMBL/GenBank/DDBJ whole genome shotgun (WGS) entry which is preliminary data.</text>
</comment>
<name>A0A9W5TBX7_BABOV</name>
<dbReference type="OrthoDB" id="364130at2759"/>
<gene>
    <name evidence="2" type="ORF">BaOVIS_028480</name>
</gene>
<organism evidence="2 3">
    <name type="scientific">Babesia ovis</name>
    <dbReference type="NCBI Taxonomy" id="5869"/>
    <lineage>
        <taxon>Eukaryota</taxon>
        <taxon>Sar</taxon>
        <taxon>Alveolata</taxon>
        <taxon>Apicomplexa</taxon>
        <taxon>Aconoidasida</taxon>
        <taxon>Piroplasmida</taxon>
        <taxon>Babesiidae</taxon>
        <taxon>Babesia</taxon>
    </lineage>
</organism>
<evidence type="ECO:0000313" key="2">
    <source>
        <dbReference type="EMBL" id="GFE55444.1"/>
    </source>
</evidence>
<dbReference type="EMBL" id="BLIY01000022">
    <property type="protein sequence ID" value="GFE55444.1"/>
    <property type="molecule type" value="Genomic_DNA"/>
</dbReference>
<accession>A0A9W5TBX7</accession>
<dbReference type="Proteomes" id="UP001057455">
    <property type="component" value="Unassembled WGS sequence"/>
</dbReference>
<evidence type="ECO:0000313" key="3">
    <source>
        <dbReference type="Proteomes" id="UP001057455"/>
    </source>
</evidence>